<dbReference type="Pfam" id="PF05698">
    <property type="entry name" value="Trigger_C"/>
    <property type="match status" value="1"/>
</dbReference>
<dbReference type="EMBL" id="MHCA01000012">
    <property type="protein sequence ID" value="OGY12437.1"/>
    <property type="molecule type" value="Genomic_DNA"/>
</dbReference>
<dbReference type="GO" id="GO:0003755">
    <property type="term" value="F:peptidyl-prolyl cis-trans isomerase activity"/>
    <property type="evidence" value="ECO:0007669"/>
    <property type="project" value="UniProtKB-KW"/>
</dbReference>
<evidence type="ECO:0000256" key="4">
    <source>
        <dbReference type="ARBA" id="ARBA00013194"/>
    </source>
</evidence>
<dbReference type="InterPro" id="IPR008880">
    <property type="entry name" value="Trigger_fac_C"/>
</dbReference>
<dbReference type="InterPro" id="IPR008881">
    <property type="entry name" value="Trigger_fac_ribosome-bd_bac"/>
</dbReference>
<reference evidence="12 13" key="1">
    <citation type="journal article" date="2016" name="Nat. Commun.">
        <title>Thousands of microbial genomes shed light on interconnected biogeochemical processes in an aquifer system.</title>
        <authorList>
            <person name="Anantharaman K."/>
            <person name="Brown C.T."/>
            <person name="Hug L.A."/>
            <person name="Sharon I."/>
            <person name="Castelle C.J."/>
            <person name="Probst A.J."/>
            <person name="Thomas B.C."/>
            <person name="Singh A."/>
            <person name="Wilkins M.J."/>
            <person name="Karaoz U."/>
            <person name="Brodie E.L."/>
            <person name="Williams K.H."/>
            <person name="Hubbard S.S."/>
            <person name="Banfield J.F."/>
        </authorList>
    </citation>
    <scope>NUCLEOTIDE SEQUENCE [LARGE SCALE GENOMIC DNA]</scope>
</reference>
<dbReference type="AlphaFoldDB" id="A0A1G1VAY9"/>
<evidence type="ECO:0000256" key="7">
    <source>
        <dbReference type="ARBA" id="ARBA00023186"/>
    </source>
</evidence>
<evidence type="ECO:0000256" key="9">
    <source>
        <dbReference type="ARBA" id="ARBA00029986"/>
    </source>
</evidence>
<dbReference type="InterPro" id="IPR037041">
    <property type="entry name" value="Trigger_fac_C_sf"/>
</dbReference>
<dbReference type="GO" id="GO:0043022">
    <property type="term" value="F:ribosome binding"/>
    <property type="evidence" value="ECO:0007669"/>
    <property type="project" value="TreeGrafter"/>
</dbReference>
<dbReference type="GO" id="GO:0043335">
    <property type="term" value="P:protein unfolding"/>
    <property type="evidence" value="ECO:0007669"/>
    <property type="project" value="TreeGrafter"/>
</dbReference>
<dbReference type="GO" id="GO:0051083">
    <property type="term" value="P:'de novo' cotranslational protein folding"/>
    <property type="evidence" value="ECO:0007669"/>
    <property type="project" value="TreeGrafter"/>
</dbReference>
<dbReference type="SUPFAM" id="SSF102735">
    <property type="entry name" value="Trigger factor ribosome-binding domain"/>
    <property type="match status" value="1"/>
</dbReference>
<dbReference type="GO" id="GO:0005737">
    <property type="term" value="C:cytoplasm"/>
    <property type="evidence" value="ECO:0007669"/>
    <property type="project" value="UniProtKB-SubCell"/>
</dbReference>
<gene>
    <name evidence="12" type="ORF">A3F61_01305</name>
</gene>
<keyword evidence="6" id="KW-0697">Rotamase</keyword>
<dbReference type="EC" id="5.2.1.8" evidence="4"/>
<dbReference type="GO" id="GO:0015031">
    <property type="term" value="P:protein transport"/>
    <property type="evidence" value="ECO:0007669"/>
    <property type="project" value="InterPro"/>
</dbReference>
<comment type="caution">
    <text evidence="12">The sequence shown here is derived from an EMBL/GenBank/DDBJ whole genome shotgun (WGS) entry which is preliminary data.</text>
</comment>
<protein>
    <recommendedName>
        <fullName evidence="5">Trigger factor</fullName>
        <ecNumber evidence="4">5.2.1.8</ecNumber>
    </recommendedName>
    <alternativeName>
        <fullName evidence="9">PPIase</fullName>
    </alternativeName>
</protein>
<comment type="catalytic activity">
    <reaction evidence="1">
        <text>[protein]-peptidylproline (omega=180) = [protein]-peptidylproline (omega=0)</text>
        <dbReference type="Rhea" id="RHEA:16237"/>
        <dbReference type="Rhea" id="RHEA-COMP:10747"/>
        <dbReference type="Rhea" id="RHEA-COMP:10748"/>
        <dbReference type="ChEBI" id="CHEBI:83833"/>
        <dbReference type="ChEBI" id="CHEBI:83834"/>
        <dbReference type="EC" id="5.2.1.8"/>
    </reaction>
</comment>
<dbReference type="GO" id="GO:0044183">
    <property type="term" value="F:protein folding chaperone"/>
    <property type="evidence" value="ECO:0007669"/>
    <property type="project" value="TreeGrafter"/>
</dbReference>
<evidence type="ECO:0000259" key="11">
    <source>
        <dbReference type="Pfam" id="PF05698"/>
    </source>
</evidence>
<comment type="similarity">
    <text evidence="3">Belongs to the FKBP-type PPIase family. Tig subfamily.</text>
</comment>
<keyword evidence="7" id="KW-0143">Chaperone</keyword>
<feature type="domain" description="Trigger factor C-terminal" evidence="11">
    <location>
        <begin position="157"/>
        <end position="298"/>
    </location>
</feature>
<evidence type="ECO:0000256" key="2">
    <source>
        <dbReference type="ARBA" id="ARBA00004496"/>
    </source>
</evidence>
<dbReference type="SUPFAM" id="SSF109998">
    <property type="entry name" value="Triger factor/SurA peptide-binding domain-like"/>
    <property type="match status" value="1"/>
</dbReference>
<proteinExistence type="inferred from homology"/>
<dbReference type="Proteomes" id="UP000178272">
    <property type="component" value="Unassembled WGS sequence"/>
</dbReference>
<evidence type="ECO:0000256" key="3">
    <source>
        <dbReference type="ARBA" id="ARBA00005464"/>
    </source>
</evidence>
<dbReference type="Gene3D" id="1.10.3120.10">
    <property type="entry name" value="Trigger factor, C-terminal domain"/>
    <property type="match status" value="1"/>
</dbReference>
<dbReference type="STRING" id="1797517.A3F61_01305"/>
<dbReference type="InterPro" id="IPR027304">
    <property type="entry name" value="Trigger_fact/SurA_dom_sf"/>
</dbReference>
<sequence>MAKKTLKGEPKVESKAVLARLDDGTIQLTFTIPYDVVQTTREAVLKELANDVEVPGFRKGKAPLDLAMKNIDRQRLYEHTLQHLLPQHYAKAILEHNLMPVLQPRFELVSVEEEHDWTIRAVTCELPEIDLGDYKKTVSDLKKAEIWTPAKGDPKASNEPSREEREQQIINALLESATLSLPRPLIEEEINHKLSQLLDQVQKLGLTVEQYLASTNRTVEQLKQDYASQSQASIKLVLILNRVAEAEKVQVSEAEIEEIANTTASGGGNGHSKTAVSPEQKSLIRAVLSRRKALDSLVNLI</sequence>
<evidence type="ECO:0000313" key="12">
    <source>
        <dbReference type="EMBL" id="OGY12437.1"/>
    </source>
</evidence>
<dbReference type="PANTHER" id="PTHR30560">
    <property type="entry name" value="TRIGGER FACTOR CHAPERONE AND PEPTIDYL-PROLYL CIS/TRANS ISOMERASE"/>
    <property type="match status" value="1"/>
</dbReference>
<dbReference type="PANTHER" id="PTHR30560:SF3">
    <property type="entry name" value="TRIGGER FACTOR-LIKE PROTEIN TIG, CHLOROPLASTIC"/>
    <property type="match status" value="1"/>
</dbReference>
<evidence type="ECO:0000256" key="6">
    <source>
        <dbReference type="ARBA" id="ARBA00023110"/>
    </source>
</evidence>
<evidence type="ECO:0000256" key="5">
    <source>
        <dbReference type="ARBA" id="ARBA00016902"/>
    </source>
</evidence>
<dbReference type="InterPro" id="IPR005215">
    <property type="entry name" value="Trig_fac"/>
</dbReference>
<evidence type="ECO:0000259" key="10">
    <source>
        <dbReference type="Pfam" id="PF05697"/>
    </source>
</evidence>
<dbReference type="Gene3D" id="3.30.70.1050">
    <property type="entry name" value="Trigger factor ribosome-binding domain"/>
    <property type="match status" value="1"/>
</dbReference>
<accession>A0A1G1VAY9</accession>
<evidence type="ECO:0000256" key="8">
    <source>
        <dbReference type="ARBA" id="ARBA00023235"/>
    </source>
</evidence>
<comment type="subcellular location">
    <subcellularLocation>
        <location evidence="2">Cytoplasm</location>
    </subcellularLocation>
</comment>
<evidence type="ECO:0000256" key="1">
    <source>
        <dbReference type="ARBA" id="ARBA00000971"/>
    </source>
</evidence>
<feature type="domain" description="Trigger factor ribosome-binding bacterial" evidence="10">
    <location>
        <begin position="22"/>
        <end position="138"/>
    </location>
</feature>
<organism evidence="12 13">
    <name type="scientific">Candidatus Blackburnbacteria bacterium RIFCSPHIGHO2_12_FULL_41_13b</name>
    <dbReference type="NCBI Taxonomy" id="1797517"/>
    <lineage>
        <taxon>Bacteria</taxon>
        <taxon>Candidatus Blackburniibacteriota</taxon>
    </lineage>
</organism>
<keyword evidence="8" id="KW-0413">Isomerase</keyword>
<name>A0A1G1VAY9_9BACT</name>
<dbReference type="Pfam" id="PF05697">
    <property type="entry name" value="Trigger_N"/>
    <property type="match status" value="1"/>
</dbReference>
<evidence type="ECO:0000313" key="13">
    <source>
        <dbReference type="Proteomes" id="UP000178272"/>
    </source>
</evidence>
<dbReference type="InterPro" id="IPR036611">
    <property type="entry name" value="Trigger_fac_ribosome-bd_sf"/>
</dbReference>